<evidence type="ECO:0000313" key="1">
    <source>
        <dbReference type="EMBL" id="ANY82236.1"/>
    </source>
</evidence>
<keyword evidence="1" id="KW-0614">Plasmid</keyword>
<proteinExistence type="predicted"/>
<organism evidence="1">
    <name type="scientific">Microvirga ossetica</name>
    <dbReference type="NCBI Taxonomy" id="1882682"/>
    <lineage>
        <taxon>Bacteria</taxon>
        <taxon>Pseudomonadati</taxon>
        <taxon>Pseudomonadota</taxon>
        <taxon>Alphaproteobacteria</taxon>
        <taxon>Hyphomicrobiales</taxon>
        <taxon>Methylobacteriaceae</taxon>
        <taxon>Microvirga</taxon>
    </lineage>
</organism>
<reference evidence="1" key="1">
    <citation type="submission" date="2016-07" db="EMBL/GenBank/DDBJ databases">
        <title>Microvirga ossetica sp. nov. a new species of rhizobia isolated from root nodules of the legume species Vicia alpestris Steven originated from North Ossetia region in the Caucasus.</title>
        <authorList>
            <person name="Safronova V.I."/>
            <person name="Kuznetsova I.G."/>
            <person name="Sazanova A.L."/>
            <person name="Belimov A."/>
            <person name="Andronov E."/>
            <person name="Osledkin Y.S."/>
            <person name="Onishchuk O.P."/>
            <person name="Kurchak O.N."/>
            <person name="Shaposhnikov A.I."/>
            <person name="Willems A."/>
            <person name="Tikhonovich I.A."/>
        </authorList>
    </citation>
    <scope>NUCLEOTIDE SEQUENCE [LARGE SCALE GENOMIC DNA]</scope>
    <source>
        <strain evidence="1">V5/3M</strain>
        <plasmid evidence="1">unnamed1</plasmid>
    </source>
</reference>
<dbReference type="EMBL" id="CP016617">
    <property type="protein sequence ID" value="ANY82236.1"/>
    <property type="molecule type" value="Genomic_DNA"/>
</dbReference>
<gene>
    <name evidence="1" type="ORF">BB934_28285</name>
</gene>
<name>A0A1B2EQH9_9HYPH</name>
<protein>
    <submittedName>
        <fullName evidence="1">Uncharacterized protein</fullName>
    </submittedName>
</protein>
<dbReference type="KEGG" id="moc:BB934_28285"/>
<accession>A0A1B2EQH9</accession>
<sequence length="68" mass="8066">MSKDPSYWARQVHVIRPWRHINICEPLSVASIGNKNRFMAKRLPMFREMLRDHDDAVCSCGLFVFFLQ</sequence>
<dbReference type="AlphaFoldDB" id="A0A1B2EQH9"/>
<geneLocation type="plasmid" evidence="1">
    <name>unnamed1</name>
</geneLocation>